<feature type="domain" description="Co-chaperone HscB C-terminal oligomerisation" evidence="4">
    <location>
        <begin position="232"/>
        <end position="300"/>
    </location>
</feature>
<dbReference type="GO" id="GO:0001671">
    <property type="term" value="F:ATPase activator activity"/>
    <property type="evidence" value="ECO:0007669"/>
    <property type="project" value="InterPro"/>
</dbReference>
<dbReference type="PANTHER" id="PTHR14021:SF15">
    <property type="entry name" value="IRON-SULFUR CLUSTER CO-CHAPERONE PROTEIN HSCB"/>
    <property type="match status" value="1"/>
</dbReference>
<dbReference type="InterPro" id="IPR001623">
    <property type="entry name" value="DnaJ_domain"/>
</dbReference>
<dbReference type="GO" id="GO:0051087">
    <property type="term" value="F:protein-folding chaperone binding"/>
    <property type="evidence" value="ECO:0007669"/>
    <property type="project" value="InterPro"/>
</dbReference>
<dbReference type="InterPro" id="IPR036869">
    <property type="entry name" value="J_dom_sf"/>
</dbReference>
<comment type="caution">
    <text evidence="5">The sequence shown here is derived from an EMBL/GenBank/DDBJ whole genome shotgun (WGS) entry which is preliminary data.</text>
</comment>
<accession>A0AAW0RFX9</accession>
<protein>
    <recommendedName>
        <fullName evidence="4">Co-chaperone HscB C-terminal oligomerisation domain-containing protein</fullName>
    </recommendedName>
</protein>
<dbReference type="InterPro" id="IPR009073">
    <property type="entry name" value="HscB_oligo_C"/>
</dbReference>
<sequence length="312" mass="34036">MPASMRVAAAVLRGASAPSRRCTRCHSSSSASLTTRRLPPARHHASTSTSTAAAAATTTTTVLPLLLRTRRPANTTNLLPSSPPPPSRRRLFSQHTADRADTSEPSSTTRTTTAAAAAATASSPYYALFPSTLPLGPPPRGHFPIDVRQLRREFLQLQARAHPDMHAPGAAKSAAETRSALINEAYRTLANPLLRAQHLLALRGVDVAGDERLKMDAAYDDGDGDNNEGAGLLMVVLEAREGIEEARTEADLEGLRAENDDRIREGEERLEEAFREDDVEKAKREAVKMRYWVNIKESLDNWEQGKPIVLQH</sequence>
<evidence type="ECO:0000313" key="5">
    <source>
        <dbReference type="EMBL" id="KAK8141072.1"/>
    </source>
</evidence>
<comment type="similarity">
    <text evidence="1">Belongs to the HscB family.</text>
</comment>
<name>A0AAW0RFX9_9HYPO</name>
<dbReference type="EMBL" id="JAAHCF010001219">
    <property type="protein sequence ID" value="KAK8141072.1"/>
    <property type="molecule type" value="Genomic_DNA"/>
</dbReference>
<dbReference type="GO" id="GO:0005739">
    <property type="term" value="C:mitochondrion"/>
    <property type="evidence" value="ECO:0007669"/>
    <property type="project" value="TreeGrafter"/>
</dbReference>
<evidence type="ECO:0000256" key="3">
    <source>
        <dbReference type="SAM" id="MobiDB-lite"/>
    </source>
</evidence>
<reference evidence="5 6" key="1">
    <citation type="submission" date="2020-02" db="EMBL/GenBank/DDBJ databases">
        <title>Comparative genomics of the hypocrealean fungal genus Beauvera.</title>
        <authorList>
            <person name="Showalter D.N."/>
            <person name="Bushley K.E."/>
            <person name="Rehner S.A."/>
        </authorList>
    </citation>
    <scope>NUCLEOTIDE SEQUENCE [LARGE SCALE GENOMIC DNA]</scope>
    <source>
        <strain evidence="5 6">ARSEF4384</strain>
    </source>
</reference>
<proteinExistence type="inferred from homology"/>
<feature type="region of interest" description="Disordered" evidence="3">
    <location>
        <begin position="15"/>
        <end position="111"/>
    </location>
</feature>
<dbReference type="InterPro" id="IPR036386">
    <property type="entry name" value="HscB_C_sf"/>
</dbReference>
<feature type="compositionally biased region" description="Low complexity" evidence="3">
    <location>
        <begin position="25"/>
        <end position="38"/>
    </location>
</feature>
<dbReference type="NCBIfam" id="TIGR00714">
    <property type="entry name" value="hscB"/>
    <property type="match status" value="1"/>
</dbReference>
<dbReference type="InterPro" id="IPR004640">
    <property type="entry name" value="HscB"/>
</dbReference>
<dbReference type="Proteomes" id="UP001397290">
    <property type="component" value="Unassembled WGS sequence"/>
</dbReference>
<feature type="compositionally biased region" description="Low complexity" evidence="3">
    <location>
        <begin position="46"/>
        <end position="80"/>
    </location>
</feature>
<dbReference type="CDD" id="cd06257">
    <property type="entry name" value="DnaJ"/>
    <property type="match status" value="1"/>
</dbReference>
<organism evidence="5 6">
    <name type="scientific">Beauveria asiatica</name>
    <dbReference type="NCBI Taxonomy" id="1069075"/>
    <lineage>
        <taxon>Eukaryota</taxon>
        <taxon>Fungi</taxon>
        <taxon>Dikarya</taxon>
        <taxon>Ascomycota</taxon>
        <taxon>Pezizomycotina</taxon>
        <taxon>Sordariomycetes</taxon>
        <taxon>Hypocreomycetidae</taxon>
        <taxon>Hypocreales</taxon>
        <taxon>Cordycipitaceae</taxon>
        <taxon>Beauveria</taxon>
    </lineage>
</organism>
<dbReference type="SUPFAM" id="SSF46565">
    <property type="entry name" value="Chaperone J-domain"/>
    <property type="match status" value="1"/>
</dbReference>
<dbReference type="AlphaFoldDB" id="A0AAW0RFX9"/>
<dbReference type="SUPFAM" id="SSF47144">
    <property type="entry name" value="HSC20 (HSCB), C-terminal oligomerisation domain"/>
    <property type="match status" value="1"/>
</dbReference>
<evidence type="ECO:0000259" key="4">
    <source>
        <dbReference type="Pfam" id="PF07743"/>
    </source>
</evidence>
<dbReference type="Gene3D" id="1.10.287.110">
    <property type="entry name" value="DnaJ domain"/>
    <property type="match status" value="1"/>
</dbReference>
<dbReference type="GO" id="GO:0044571">
    <property type="term" value="P:[2Fe-2S] cluster assembly"/>
    <property type="evidence" value="ECO:0007669"/>
    <property type="project" value="InterPro"/>
</dbReference>
<gene>
    <name evidence="5" type="ORF">G3M48_000887</name>
</gene>
<dbReference type="GO" id="GO:0051259">
    <property type="term" value="P:protein complex oligomerization"/>
    <property type="evidence" value="ECO:0007669"/>
    <property type="project" value="InterPro"/>
</dbReference>
<evidence type="ECO:0000256" key="2">
    <source>
        <dbReference type="ARBA" id="ARBA00023186"/>
    </source>
</evidence>
<evidence type="ECO:0000256" key="1">
    <source>
        <dbReference type="ARBA" id="ARBA00010476"/>
    </source>
</evidence>
<keyword evidence="6" id="KW-1185">Reference proteome</keyword>
<dbReference type="Pfam" id="PF07743">
    <property type="entry name" value="HSCB_C"/>
    <property type="match status" value="1"/>
</dbReference>
<dbReference type="PANTHER" id="PTHR14021">
    <property type="entry name" value="IRON-SULFUR CLUSTER CO-CHAPERONE PROTEIN HSCB"/>
    <property type="match status" value="1"/>
</dbReference>
<evidence type="ECO:0000313" key="6">
    <source>
        <dbReference type="Proteomes" id="UP001397290"/>
    </source>
</evidence>
<keyword evidence="2" id="KW-0143">Chaperone</keyword>
<dbReference type="Gene3D" id="1.20.1280.20">
    <property type="entry name" value="HscB, C-terminal domain"/>
    <property type="match status" value="1"/>
</dbReference>